<dbReference type="InterPro" id="IPR026444">
    <property type="entry name" value="Secre_tail"/>
</dbReference>
<sequence>MKTKQLKVIMMLLVLVVTNDIFSQTESSFVRKQPLGNQFVGRSNAGLIEFNNHLYIYGGFTGANIQDFAKYNLSNNDLTKLEQMPTSGTNKKGKSTFKVDNYMYHFDVYGTGVSRYNLQSDVWEYNIVSMPPVAFTAESGFVIGATVYLTTSYTGSNAFWAFDTESLTWAQKADYPDASGKRGTFAFTVNGKGYYGGGRNYQTDGCTTNSQQPGCYFNYFYEYDPETNVWEQKANMPLSLVGGVAVGVEGKGYVGLGTRNDPASPYNQGINTNIWYEYNPTTDIWTAKQNFMNSDSTSDFYTSISEASITAVGSDIYVFGGHVRYFSSTYLSNDNLYKYNTLTDEWTSVDEELGGNRKEAMGVFVNGKLYAGGGQDGEETSDFHEYDPQNDSWQQKASFPIKFSNVGATSIGNKGYFIGGYQRVGPTGSSLYTSKFFEYDASSDVWTEKENYPGGSRRSLVVENYNDEVYAGFGFNGSGGFVQGFYKYNPTSDTWTPLALPSFNISYSSGFHANSFVAGDYLYLIVNGGSEGIKKYSFQNNVWTDIAIDLYQHLNNQYVNMAFSYEGKGYLVFNETSDSMKKLMAFNTEDNTLSFVSKIPFYASNQVIVKGDDGVFFAFGETTLGDITGYQHSNQLWKWIPNPEISTETGIYFVQNNTSSCGITFLQDQHTVVTDNSGDLFLKLQGGTQGNAVCIEVNSINGNYRELIGDFGEGTTTALYANKSFLQKSSQINSGNTVRLYFTDEELEDFVTSFNTTYNETKTINDIKIISHYDSNNALNADHNPLNNLFFATSNPTQSLYKIFSPTIGDYSNGKYLEALANTENSYLLKEVYVVLFSNNNLSVNNLKSDKIKIYPNPVSDMLFIKMENFESLTLLDLSGKQLLKQNEKAVDLSGLSSGIYVINLVDTNGNKYIEKVIKQ</sequence>
<dbReference type="Proteomes" id="UP001255185">
    <property type="component" value="Unassembled WGS sequence"/>
</dbReference>
<keyword evidence="5" id="KW-1185">Reference proteome</keyword>
<evidence type="ECO:0000256" key="2">
    <source>
        <dbReference type="SAM" id="SignalP"/>
    </source>
</evidence>
<dbReference type="Pfam" id="PF24681">
    <property type="entry name" value="Kelch_KLHDC2_KLHL20_DRC7"/>
    <property type="match status" value="1"/>
</dbReference>
<evidence type="ECO:0000313" key="4">
    <source>
        <dbReference type="EMBL" id="MDR6967163.1"/>
    </source>
</evidence>
<comment type="caution">
    <text evidence="4">The sequence shown here is derived from an EMBL/GenBank/DDBJ whole genome shotgun (WGS) entry which is preliminary data.</text>
</comment>
<evidence type="ECO:0000256" key="1">
    <source>
        <dbReference type="ARBA" id="ARBA00022729"/>
    </source>
</evidence>
<evidence type="ECO:0000313" key="5">
    <source>
        <dbReference type="Proteomes" id="UP001255185"/>
    </source>
</evidence>
<dbReference type="Gene3D" id="2.120.10.80">
    <property type="entry name" value="Kelch-type beta propeller"/>
    <property type="match status" value="2"/>
</dbReference>
<dbReference type="NCBIfam" id="TIGR04183">
    <property type="entry name" value="Por_Secre_tail"/>
    <property type="match status" value="1"/>
</dbReference>
<gene>
    <name evidence="4" type="ORF">J2X31_001170</name>
</gene>
<feature type="domain" description="Secretion system C-terminal sorting" evidence="3">
    <location>
        <begin position="854"/>
        <end position="918"/>
    </location>
</feature>
<dbReference type="SMART" id="SM00612">
    <property type="entry name" value="Kelch"/>
    <property type="match status" value="3"/>
</dbReference>
<dbReference type="InterPro" id="IPR015915">
    <property type="entry name" value="Kelch-typ_b-propeller"/>
</dbReference>
<evidence type="ECO:0000259" key="3">
    <source>
        <dbReference type="Pfam" id="PF18962"/>
    </source>
</evidence>
<dbReference type="Pfam" id="PF18962">
    <property type="entry name" value="Por_Secre_tail"/>
    <property type="match status" value="1"/>
</dbReference>
<feature type="signal peptide" evidence="2">
    <location>
        <begin position="1"/>
        <end position="23"/>
    </location>
</feature>
<dbReference type="EMBL" id="JAVDVI010000004">
    <property type="protein sequence ID" value="MDR6967163.1"/>
    <property type="molecule type" value="Genomic_DNA"/>
</dbReference>
<name>A0ABU1TNY5_9FLAO</name>
<keyword evidence="1 2" id="KW-0732">Signal</keyword>
<reference evidence="4 5" key="1">
    <citation type="submission" date="2023-07" db="EMBL/GenBank/DDBJ databases">
        <title>Sorghum-associated microbial communities from plants grown in Nebraska, USA.</title>
        <authorList>
            <person name="Schachtman D."/>
        </authorList>
    </citation>
    <scope>NUCLEOTIDE SEQUENCE [LARGE SCALE GENOMIC DNA]</scope>
    <source>
        <strain evidence="4 5">3773</strain>
    </source>
</reference>
<dbReference type="InterPro" id="IPR006652">
    <property type="entry name" value="Kelch_1"/>
</dbReference>
<dbReference type="PANTHER" id="PTHR45632:SF24">
    <property type="entry name" value="GALACTOSE OXIDASE"/>
    <property type="match status" value="1"/>
</dbReference>
<organism evidence="4 5">
    <name type="scientific">Flavobacterium arsenatis</name>
    <dbReference type="NCBI Taxonomy" id="1484332"/>
    <lineage>
        <taxon>Bacteria</taxon>
        <taxon>Pseudomonadati</taxon>
        <taxon>Bacteroidota</taxon>
        <taxon>Flavobacteriia</taxon>
        <taxon>Flavobacteriales</taxon>
        <taxon>Flavobacteriaceae</taxon>
        <taxon>Flavobacterium</taxon>
    </lineage>
</organism>
<protein>
    <submittedName>
        <fullName evidence="4">N-acetylneuraminic acid mutarotase</fullName>
    </submittedName>
</protein>
<accession>A0ABU1TNY5</accession>
<feature type="chain" id="PRO_5046353288" evidence="2">
    <location>
        <begin position="24"/>
        <end position="920"/>
    </location>
</feature>
<dbReference type="SUPFAM" id="SSF117281">
    <property type="entry name" value="Kelch motif"/>
    <property type="match status" value="2"/>
</dbReference>
<proteinExistence type="predicted"/>
<dbReference type="RefSeq" id="WP_310025158.1">
    <property type="nucleotide sequence ID" value="NZ_JAVDVI010000004.1"/>
</dbReference>
<dbReference type="PANTHER" id="PTHR45632">
    <property type="entry name" value="LD33804P"/>
    <property type="match status" value="1"/>
</dbReference>